<reference evidence="1 2" key="1">
    <citation type="submission" date="2017-11" db="EMBL/GenBank/DDBJ databases">
        <title>Infants hospitalized years apart are colonized by the same room-sourced microbial strains.</title>
        <authorList>
            <person name="Brooks B."/>
            <person name="Olm M.R."/>
            <person name="Firek B.A."/>
            <person name="Baker R."/>
            <person name="Thomas B.C."/>
            <person name="Morowitz M.J."/>
            <person name="Banfield J.F."/>
        </authorList>
    </citation>
    <scope>NUCLEOTIDE SEQUENCE [LARGE SCALE GENOMIC DNA]</scope>
    <source>
        <strain evidence="1">S2_009_000_R2_76</strain>
    </source>
</reference>
<sequence>ESATVSVIKLSDNTVSETFDIMNSGGNMVMWPHHIYSHQNHLAIGVPGMDLSAGHSGGMAGMKGRILIMDAVKGTVLKDIETPAMNHNAVYSPDGTEIWTTQMATEGKVLVYDANTFTVKNTIAVGEDPAEVTFSMDGTKAYVCNGGSGTVSVINPSSKSVVATLTVGDDPVGAWPAANGKMYVDNEASQTISVIDVVTNAVIETISLGFMPGYAAHNVSKNELWVTDPMNGKVHYWNWDNNMSMWMHAGVFNAGTGAHAIVFTQDGNIAYVTNQESNTVSVVNVSSHAVTKTLNVGKKPNGILIKM</sequence>
<accession>A0A2W5EBC3</accession>
<dbReference type="PANTHER" id="PTHR47197">
    <property type="entry name" value="PROTEIN NIRF"/>
    <property type="match status" value="1"/>
</dbReference>
<dbReference type="AlphaFoldDB" id="A0A2W5EBC3"/>
<evidence type="ECO:0000313" key="1">
    <source>
        <dbReference type="EMBL" id="PZP39973.1"/>
    </source>
</evidence>
<dbReference type="InterPro" id="IPR051200">
    <property type="entry name" value="Host-pathogen_enzymatic-act"/>
</dbReference>
<organism evidence="1 2">
    <name type="scientific">Pseudopedobacter saltans</name>
    <dbReference type="NCBI Taxonomy" id="151895"/>
    <lineage>
        <taxon>Bacteria</taxon>
        <taxon>Pseudomonadati</taxon>
        <taxon>Bacteroidota</taxon>
        <taxon>Sphingobacteriia</taxon>
        <taxon>Sphingobacteriales</taxon>
        <taxon>Sphingobacteriaceae</taxon>
        <taxon>Pseudopedobacter</taxon>
    </lineage>
</organism>
<dbReference type="PANTHER" id="PTHR47197:SF3">
    <property type="entry name" value="DIHYDRO-HEME D1 DEHYDROGENASE"/>
    <property type="match status" value="1"/>
</dbReference>
<proteinExistence type="predicted"/>
<protein>
    <recommendedName>
        <fullName evidence="3">YncE family protein</fullName>
    </recommendedName>
</protein>
<feature type="non-terminal residue" evidence="1">
    <location>
        <position position="1"/>
    </location>
</feature>
<gene>
    <name evidence="1" type="ORF">DI598_19590</name>
</gene>
<dbReference type="EMBL" id="QFOI01000632">
    <property type="protein sequence ID" value="PZP39973.1"/>
    <property type="molecule type" value="Genomic_DNA"/>
</dbReference>
<dbReference type="InterPro" id="IPR011048">
    <property type="entry name" value="Haem_d1_sf"/>
</dbReference>
<name>A0A2W5EBC3_9SPHI</name>
<evidence type="ECO:0008006" key="3">
    <source>
        <dbReference type="Google" id="ProtNLM"/>
    </source>
</evidence>
<comment type="caution">
    <text evidence="1">The sequence shown here is derived from an EMBL/GenBank/DDBJ whole genome shotgun (WGS) entry which is preliminary data.</text>
</comment>
<dbReference type="SUPFAM" id="SSF51004">
    <property type="entry name" value="C-terminal (heme d1) domain of cytochrome cd1-nitrite reductase"/>
    <property type="match status" value="1"/>
</dbReference>
<evidence type="ECO:0000313" key="2">
    <source>
        <dbReference type="Proteomes" id="UP000249645"/>
    </source>
</evidence>
<dbReference type="InterPro" id="IPR011964">
    <property type="entry name" value="YVTN_b-propeller_repeat"/>
</dbReference>
<dbReference type="Gene3D" id="2.130.10.10">
    <property type="entry name" value="YVTN repeat-like/Quinoprotein amine dehydrogenase"/>
    <property type="match status" value="2"/>
</dbReference>
<dbReference type="NCBIfam" id="TIGR02276">
    <property type="entry name" value="beta_rpt_yvtn"/>
    <property type="match status" value="3"/>
</dbReference>
<dbReference type="Proteomes" id="UP000249645">
    <property type="component" value="Unassembled WGS sequence"/>
</dbReference>
<dbReference type="InterPro" id="IPR015943">
    <property type="entry name" value="WD40/YVTN_repeat-like_dom_sf"/>
</dbReference>